<sequence length="249" mass="26372">MPKALRAARLLISSDSEIIQDGVVVAQDEVIIASGPWSTIQPTLTSETEILDLGDVTIMPGLFDCHVHLAMDPSSFATTTAIPPEDKEVSALMEQNCFRVLDAGVTTVRDLGCAGTLSTELRDRIKAGMVQGPRILSANAPITVPGGHAHTWGGIASGIEGCREEAKKRVKEGVDVVKVMTTGGFLTPGSSPEKARYSVEELRAIVDVAHTHGIPVTTHATGAEGIERAVEAGVDCLEHCAWSISNHLF</sequence>
<dbReference type="InterPro" id="IPR006680">
    <property type="entry name" value="Amidohydro-rel"/>
</dbReference>
<dbReference type="GO" id="GO:0016810">
    <property type="term" value="F:hydrolase activity, acting on carbon-nitrogen (but not peptide) bonds"/>
    <property type="evidence" value="ECO:0007669"/>
    <property type="project" value="InterPro"/>
</dbReference>
<dbReference type="SUPFAM" id="SSF51338">
    <property type="entry name" value="Composite domain of metallo-dependent hydrolases"/>
    <property type="match status" value="1"/>
</dbReference>
<dbReference type="SUPFAM" id="SSF51556">
    <property type="entry name" value="Metallo-dependent hydrolases"/>
    <property type="match status" value="1"/>
</dbReference>
<dbReference type="Pfam" id="PF01979">
    <property type="entry name" value="Amidohydro_1"/>
    <property type="match status" value="1"/>
</dbReference>
<evidence type="ECO:0000313" key="3">
    <source>
        <dbReference type="Proteomes" id="UP000799118"/>
    </source>
</evidence>
<evidence type="ECO:0000259" key="1">
    <source>
        <dbReference type="PROSITE" id="PS50972"/>
    </source>
</evidence>
<gene>
    <name evidence="2" type="ORF">BT96DRAFT_818098</name>
</gene>
<dbReference type="InterPro" id="IPR051781">
    <property type="entry name" value="Metallo-dep_Hydrolase"/>
</dbReference>
<dbReference type="InterPro" id="IPR032466">
    <property type="entry name" value="Metal_Hydrolase"/>
</dbReference>
<dbReference type="Proteomes" id="UP000799118">
    <property type="component" value="Unassembled WGS sequence"/>
</dbReference>
<dbReference type="GO" id="GO:0042558">
    <property type="term" value="P:pteridine-containing compound metabolic process"/>
    <property type="evidence" value="ECO:0007669"/>
    <property type="project" value="InterPro"/>
</dbReference>
<dbReference type="Gene3D" id="3.20.20.140">
    <property type="entry name" value="Metal-dependent hydrolases"/>
    <property type="match status" value="1"/>
</dbReference>
<evidence type="ECO:0000313" key="2">
    <source>
        <dbReference type="EMBL" id="KAE9401354.1"/>
    </source>
</evidence>
<dbReference type="InterPro" id="IPR011059">
    <property type="entry name" value="Metal-dep_hydrolase_composite"/>
</dbReference>
<name>A0A6A4HWW0_9AGAR</name>
<dbReference type="PANTHER" id="PTHR43135:SF3">
    <property type="entry name" value="ALPHA-D-RIBOSE 1-METHYLPHOSPHONATE 5-TRIPHOSPHATE DIPHOSPHATASE"/>
    <property type="match status" value="1"/>
</dbReference>
<dbReference type="OrthoDB" id="194468at2759"/>
<keyword evidence="3" id="KW-1185">Reference proteome</keyword>
<dbReference type="InterPro" id="IPR000489">
    <property type="entry name" value="Pterin-binding_dom"/>
</dbReference>
<dbReference type="PANTHER" id="PTHR43135">
    <property type="entry name" value="ALPHA-D-RIBOSE 1-METHYLPHOSPHONATE 5-TRIPHOSPHATE DIPHOSPHATASE"/>
    <property type="match status" value="1"/>
</dbReference>
<accession>A0A6A4HWW0</accession>
<protein>
    <recommendedName>
        <fullName evidence="1">Pterin-binding domain-containing protein</fullName>
    </recommendedName>
</protein>
<organism evidence="2 3">
    <name type="scientific">Gymnopus androsaceus JB14</name>
    <dbReference type="NCBI Taxonomy" id="1447944"/>
    <lineage>
        <taxon>Eukaryota</taxon>
        <taxon>Fungi</taxon>
        <taxon>Dikarya</taxon>
        <taxon>Basidiomycota</taxon>
        <taxon>Agaricomycotina</taxon>
        <taxon>Agaricomycetes</taxon>
        <taxon>Agaricomycetidae</taxon>
        <taxon>Agaricales</taxon>
        <taxon>Marasmiineae</taxon>
        <taxon>Omphalotaceae</taxon>
        <taxon>Gymnopus</taxon>
    </lineage>
</organism>
<dbReference type="AlphaFoldDB" id="A0A6A4HWW0"/>
<feature type="domain" description="Pterin-binding" evidence="1">
    <location>
        <begin position="133"/>
        <end position="249"/>
    </location>
</feature>
<dbReference type="PROSITE" id="PS50972">
    <property type="entry name" value="PTERIN_BINDING"/>
    <property type="match status" value="1"/>
</dbReference>
<reference evidence="2" key="1">
    <citation type="journal article" date="2019" name="Environ. Microbiol.">
        <title>Fungal ecological strategies reflected in gene transcription - a case study of two litter decomposers.</title>
        <authorList>
            <person name="Barbi F."/>
            <person name="Kohler A."/>
            <person name="Barry K."/>
            <person name="Baskaran P."/>
            <person name="Daum C."/>
            <person name="Fauchery L."/>
            <person name="Ihrmark K."/>
            <person name="Kuo A."/>
            <person name="LaButti K."/>
            <person name="Lipzen A."/>
            <person name="Morin E."/>
            <person name="Grigoriev I.V."/>
            <person name="Henrissat B."/>
            <person name="Lindahl B."/>
            <person name="Martin F."/>
        </authorList>
    </citation>
    <scope>NUCLEOTIDE SEQUENCE</scope>
    <source>
        <strain evidence="2">JB14</strain>
    </source>
</reference>
<proteinExistence type="predicted"/>
<dbReference type="EMBL" id="ML769447">
    <property type="protein sequence ID" value="KAE9401354.1"/>
    <property type="molecule type" value="Genomic_DNA"/>
</dbReference>